<protein>
    <submittedName>
        <fullName evidence="2">Uncharacterized protein</fullName>
    </submittedName>
</protein>
<feature type="non-terminal residue" evidence="2">
    <location>
        <position position="1"/>
    </location>
</feature>
<keyword evidence="1" id="KW-0472">Membrane</keyword>
<feature type="transmembrane region" description="Helical" evidence="1">
    <location>
        <begin position="63"/>
        <end position="83"/>
    </location>
</feature>
<dbReference type="EMBL" id="UINC01137941">
    <property type="protein sequence ID" value="SVD23583.1"/>
    <property type="molecule type" value="Genomic_DNA"/>
</dbReference>
<evidence type="ECO:0000313" key="2">
    <source>
        <dbReference type="EMBL" id="SVD23583.1"/>
    </source>
</evidence>
<evidence type="ECO:0000256" key="1">
    <source>
        <dbReference type="SAM" id="Phobius"/>
    </source>
</evidence>
<dbReference type="AlphaFoldDB" id="A0A382TNQ3"/>
<organism evidence="2">
    <name type="scientific">marine metagenome</name>
    <dbReference type="NCBI Taxonomy" id="408172"/>
    <lineage>
        <taxon>unclassified sequences</taxon>
        <taxon>metagenomes</taxon>
        <taxon>ecological metagenomes</taxon>
    </lineage>
</organism>
<keyword evidence="1" id="KW-0812">Transmembrane</keyword>
<keyword evidence="1" id="KW-1133">Transmembrane helix</keyword>
<accession>A0A382TNQ3</accession>
<name>A0A382TNQ3_9ZZZZ</name>
<reference evidence="2" key="1">
    <citation type="submission" date="2018-05" db="EMBL/GenBank/DDBJ databases">
        <authorList>
            <person name="Lanie J.A."/>
            <person name="Ng W.-L."/>
            <person name="Kazmierczak K.M."/>
            <person name="Andrzejewski T.M."/>
            <person name="Davidsen T.M."/>
            <person name="Wayne K.J."/>
            <person name="Tettelin H."/>
            <person name="Glass J.I."/>
            <person name="Rusch D."/>
            <person name="Podicherti R."/>
            <person name="Tsui H.-C.T."/>
            <person name="Winkler M.E."/>
        </authorList>
    </citation>
    <scope>NUCLEOTIDE SEQUENCE</scope>
</reference>
<sequence length="90" mass="9549">VDGLLDQVDEGIEDGELLVPSEAPVIDLPLGGPADEATLEPAAEGLLPFETPPVEMTDERADLLHRFGVLAAVAALVLVLAALRRRRRDA</sequence>
<gene>
    <name evidence="2" type="ORF">METZ01_LOCUS376437</name>
</gene>
<proteinExistence type="predicted"/>